<dbReference type="GO" id="GO:0015417">
    <property type="term" value="F:ABC-type polyamine transporter activity"/>
    <property type="evidence" value="ECO:0007669"/>
    <property type="project" value="UniProtKB-EC"/>
</dbReference>
<evidence type="ECO:0000256" key="5">
    <source>
        <dbReference type="ARBA" id="ARBA00022967"/>
    </source>
</evidence>
<comment type="subunit">
    <text evidence="7">The complex is composed of two ATP-binding proteins (PotA), two transmembrane proteins (PotB and PotC) and a solute-binding protein (PotD).</text>
</comment>
<dbReference type="Proteomes" id="UP000597507">
    <property type="component" value="Unassembled WGS sequence"/>
</dbReference>
<dbReference type="InterPro" id="IPR050093">
    <property type="entry name" value="ABC_SmlMolc_Importer"/>
</dbReference>
<evidence type="ECO:0000256" key="7">
    <source>
        <dbReference type="RuleBase" id="RU364083"/>
    </source>
</evidence>
<reference evidence="9 10" key="1">
    <citation type="journal article" date="2014" name="Int. J. Syst. Evol. Microbiol.">
        <title>Complete genome sequence of Corynebacterium casei LMG S-19264T (=DSM 44701T), isolated from a smear-ripened cheese.</title>
        <authorList>
            <consortium name="US DOE Joint Genome Institute (JGI-PGF)"/>
            <person name="Walter F."/>
            <person name="Albersmeier A."/>
            <person name="Kalinowski J."/>
            <person name="Ruckert C."/>
        </authorList>
    </citation>
    <scope>NUCLEOTIDE SEQUENCE [LARGE SCALE GENOMIC DNA]</scope>
    <source>
        <strain evidence="9 10">CGMCC 1.16330</strain>
    </source>
</reference>
<keyword evidence="3 7" id="KW-0547">Nucleotide-binding</keyword>
<dbReference type="RefSeq" id="WP_188897262.1">
    <property type="nucleotide sequence ID" value="NZ_BMKS01000001.1"/>
</dbReference>
<dbReference type="GO" id="GO:0043190">
    <property type="term" value="C:ATP-binding cassette (ABC) transporter complex"/>
    <property type="evidence" value="ECO:0007669"/>
    <property type="project" value="InterPro"/>
</dbReference>
<evidence type="ECO:0000256" key="2">
    <source>
        <dbReference type="ARBA" id="ARBA00022475"/>
    </source>
</evidence>
<keyword evidence="4 7" id="KW-0067">ATP-binding</keyword>
<dbReference type="SMART" id="SM00382">
    <property type="entry name" value="AAA"/>
    <property type="match status" value="1"/>
</dbReference>
<dbReference type="EC" id="7.6.2.11" evidence="7"/>
<comment type="caution">
    <text evidence="9">The sequence shown here is derived from an EMBL/GenBank/DDBJ whole genome shotgun (WGS) entry which is preliminary data.</text>
</comment>
<dbReference type="EMBL" id="BMKS01000001">
    <property type="protein sequence ID" value="GGG16145.1"/>
    <property type="molecule type" value="Genomic_DNA"/>
</dbReference>
<keyword evidence="5 7" id="KW-1278">Translocase</keyword>
<feature type="domain" description="ABC transporter" evidence="8">
    <location>
        <begin position="16"/>
        <end position="249"/>
    </location>
</feature>
<keyword evidence="6 7" id="KW-0472">Membrane</keyword>
<evidence type="ECO:0000259" key="8">
    <source>
        <dbReference type="PROSITE" id="PS50893"/>
    </source>
</evidence>
<dbReference type="Gene3D" id="3.40.50.300">
    <property type="entry name" value="P-loop containing nucleotide triphosphate hydrolases"/>
    <property type="match status" value="1"/>
</dbReference>
<comment type="similarity">
    <text evidence="7">Belongs to the ABC transporter superfamily. Spermidine/putrescine importer (TC 3.A.1.11.1) family.</text>
</comment>
<dbReference type="InterPro" id="IPR017871">
    <property type="entry name" value="ABC_transporter-like_CS"/>
</dbReference>
<evidence type="ECO:0000313" key="10">
    <source>
        <dbReference type="Proteomes" id="UP000597507"/>
    </source>
</evidence>
<dbReference type="SUPFAM" id="SSF52540">
    <property type="entry name" value="P-loop containing nucleoside triphosphate hydrolases"/>
    <property type="match status" value="1"/>
</dbReference>
<dbReference type="FunFam" id="3.40.50.300:FF:000133">
    <property type="entry name" value="Spermidine/putrescine import ATP-binding protein PotA"/>
    <property type="match status" value="1"/>
</dbReference>
<keyword evidence="2 7" id="KW-1003">Cell membrane</keyword>
<gene>
    <name evidence="7" type="primary">potA</name>
    <name evidence="9" type="ORF">GCM10010964_00530</name>
</gene>
<name>A0A8J3EAG4_9PROT</name>
<dbReference type="GO" id="GO:0005524">
    <property type="term" value="F:ATP binding"/>
    <property type="evidence" value="ECO:0007669"/>
    <property type="project" value="UniProtKB-KW"/>
</dbReference>
<dbReference type="Pfam" id="PF00005">
    <property type="entry name" value="ABC_tran"/>
    <property type="match status" value="1"/>
</dbReference>
<dbReference type="InterPro" id="IPR013611">
    <property type="entry name" value="Transp-assoc_OB_typ2"/>
</dbReference>
<dbReference type="SUPFAM" id="SSF50331">
    <property type="entry name" value="MOP-like"/>
    <property type="match status" value="1"/>
</dbReference>
<proteinExistence type="inferred from homology"/>
<dbReference type="InterPro" id="IPR027417">
    <property type="entry name" value="P-loop_NTPase"/>
</dbReference>
<evidence type="ECO:0000256" key="1">
    <source>
        <dbReference type="ARBA" id="ARBA00022448"/>
    </source>
</evidence>
<dbReference type="PROSITE" id="PS00211">
    <property type="entry name" value="ABC_TRANSPORTER_1"/>
    <property type="match status" value="1"/>
</dbReference>
<comment type="function">
    <text evidence="7">Part of the ABC transporter complex PotABCD involved in spermidine/putrescine import. Responsible for energy coupling to the transport system.</text>
</comment>
<keyword evidence="1 7" id="KW-0813">Transport</keyword>
<dbReference type="NCBIfam" id="TIGR01187">
    <property type="entry name" value="potA"/>
    <property type="match status" value="1"/>
</dbReference>
<dbReference type="Pfam" id="PF08402">
    <property type="entry name" value="TOBE_2"/>
    <property type="match status" value="1"/>
</dbReference>
<dbReference type="PROSITE" id="PS50893">
    <property type="entry name" value="ABC_TRANSPORTER_2"/>
    <property type="match status" value="1"/>
</dbReference>
<dbReference type="PANTHER" id="PTHR42781">
    <property type="entry name" value="SPERMIDINE/PUTRESCINE IMPORT ATP-BINDING PROTEIN POTA"/>
    <property type="match status" value="1"/>
</dbReference>
<dbReference type="GO" id="GO:0015847">
    <property type="term" value="P:putrescine transport"/>
    <property type="evidence" value="ECO:0007669"/>
    <property type="project" value="UniProtKB-ARBA"/>
</dbReference>
<evidence type="ECO:0000256" key="3">
    <source>
        <dbReference type="ARBA" id="ARBA00022741"/>
    </source>
</evidence>
<sequence length="382" mass="41249">MAGTRPEAESAAATLVRFEGVRKEYAPPPAPPAVRELDLAVERGELLTLLGPSGSGKTTTLMMLAGFERPTAGRILLEGRDIAGLPPHRRGIGVVFQSYALFPHMTVAENIAFPLEVRGVRRSERAARVRRALSLVRLEGYGDRRPSQLSGGQQQRVALARALVFEPPIVLLDEPLGALDKSLREEMQLELRALQRRLRVTMLYVTHDQQEAMTLSDRIAVFEGGRIRQLAAPRTLYEEPGNAFVAGFVGENNLLPGTVIGPGEEHDECRVRLDVGLEVEARVADAGGPGTRCVVAVRPERVAIAAVPAREFGEEGGALAAVVMESIFLGDHVRLKVSLGDRGEIVAKRPAMGPPPPPPGTHVSVAWHAANARAFRIEEPSG</sequence>
<dbReference type="InterPro" id="IPR003439">
    <property type="entry name" value="ABC_transporter-like_ATP-bd"/>
</dbReference>
<evidence type="ECO:0000256" key="4">
    <source>
        <dbReference type="ARBA" id="ARBA00022840"/>
    </source>
</evidence>
<organism evidence="9 10">
    <name type="scientific">Caldovatus sediminis</name>
    <dbReference type="NCBI Taxonomy" id="2041189"/>
    <lineage>
        <taxon>Bacteria</taxon>
        <taxon>Pseudomonadati</taxon>
        <taxon>Pseudomonadota</taxon>
        <taxon>Alphaproteobacteria</taxon>
        <taxon>Acetobacterales</taxon>
        <taxon>Roseomonadaceae</taxon>
        <taxon>Caldovatus</taxon>
    </lineage>
</organism>
<dbReference type="InterPro" id="IPR008995">
    <property type="entry name" value="Mo/tungstate-bd_C_term_dom"/>
</dbReference>
<accession>A0A8J3EAG4</accession>
<dbReference type="InterPro" id="IPR003593">
    <property type="entry name" value="AAA+_ATPase"/>
</dbReference>
<dbReference type="AlphaFoldDB" id="A0A8J3EAG4"/>
<comment type="catalytic activity">
    <reaction evidence="7">
        <text>ATP + H2O + polyamine-[polyamine-binding protein]Side 1 = ADP + phosphate + polyamineSide 2 + [polyamine-binding protein]Side 1.</text>
        <dbReference type="EC" id="7.6.2.11"/>
    </reaction>
</comment>
<evidence type="ECO:0000313" key="9">
    <source>
        <dbReference type="EMBL" id="GGG16145.1"/>
    </source>
</evidence>
<evidence type="ECO:0000256" key="6">
    <source>
        <dbReference type="ARBA" id="ARBA00023136"/>
    </source>
</evidence>
<protein>
    <recommendedName>
        <fullName evidence="7">Spermidine/putrescine import ATP-binding protein PotA</fullName>
        <ecNumber evidence="7">7.6.2.11</ecNumber>
    </recommendedName>
</protein>
<dbReference type="GO" id="GO:0016887">
    <property type="term" value="F:ATP hydrolysis activity"/>
    <property type="evidence" value="ECO:0007669"/>
    <property type="project" value="InterPro"/>
</dbReference>
<keyword evidence="10" id="KW-1185">Reference proteome</keyword>
<dbReference type="PANTHER" id="PTHR42781:SF6">
    <property type="entry name" value="SPERMIDINE_PUTRESCINE IMPORT ATP-BINDING PROTEIN POTA"/>
    <property type="match status" value="1"/>
</dbReference>
<dbReference type="InterPro" id="IPR005893">
    <property type="entry name" value="PotA-like"/>
</dbReference>
<dbReference type="Gene3D" id="2.40.50.100">
    <property type="match status" value="1"/>
</dbReference>